<dbReference type="Gramene" id="KRH70642">
    <property type="protein sequence ID" value="KRH70642"/>
    <property type="gene ID" value="GLYMA_02G102200"/>
</dbReference>
<dbReference type="InParanoid" id="K7K7H9"/>
<reference evidence="1 2" key="1">
    <citation type="journal article" date="2010" name="Nature">
        <title>Genome sequence of the palaeopolyploid soybean.</title>
        <authorList>
            <person name="Schmutz J."/>
            <person name="Cannon S.B."/>
            <person name="Schlueter J."/>
            <person name="Ma J."/>
            <person name="Mitros T."/>
            <person name="Nelson W."/>
            <person name="Hyten D.L."/>
            <person name="Song Q."/>
            <person name="Thelen J.J."/>
            <person name="Cheng J."/>
            <person name="Xu D."/>
            <person name="Hellsten U."/>
            <person name="May G.D."/>
            <person name="Yu Y."/>
            <person name="Sakurai T."/>
            <person name="Umezawa T."/>
            <person name="Bhattacharyya M.K."/>
            <person name="Sandhu D."/>
            <person name="Valliyodan B."/>
            <person name="Lindquist E."/>
            <person name="Peto M."/>
            <person name="Grant D."/>
            <person name="Shu S."/>
            <person name="Goodstein D."/>
            <person name="Barry K."/>
            <person name="Futrell-Griggs M."/>
            <person name="Abernathy B."/>
            <person name="Du J."/>
            <person name="Tian Z."/>
            <person name="Zhu L."/>
            <person name="Gill N."/>
            <person name="Joshi T."/>
            <person name="Libault M."/>
            <person name="Sethuraman A."/>
            <person name="Zhang X.-C."/>
            <person name="Shinozaki K."/>
            <person name="Nguyen H.T."/>
            <person name="Wing R.A."/>
            <person name="Cregan P."/>
            <person name="Specht J."/>
            <person name="Grimwood J."/>
            <person name="Rokhsar D."/>
            <person name="Stacey G."/>
            <person name="Shoemaker R.C."/>
            <person name="Jackson S.A."/>
        </authorList>
    </citation>
    <scope>NUCLEOTIDE SEQUENCE [LARGE SCALE GENOMIC DNA]</scope>
    <source>
        <strain evidence="2">cv. Williams 82</strain>
        <tissue evidence="1">Callus</tissue>
    </source>
</reference>
<organism evidence="2">
    <name type="scientific">Glycine max</name>
    <name type="common">Soybean</name>
    <name type="synonym">Glycine hispida</name>
    <dbReference type="NCBI Taxonomy" id="3847"/>
    <lineage>
        <taxon>Eukaryota</taxon>
        <taxon>Viridiplantae</taxon>
        <taxon>Streptophyta</taxon>
        <taxon>Embryophyta</taxon>
        <taxon>Tracheophyta</taxon>
        <taxon>Spermatophyta</taxon>
        <taxon>Magnoliopsida</taxon>
        <taxon>eudicotyledons</taxon>
        <taxon>Gunneridae</taxon>
        <taxon>Pentapetalae</taxon>
        <taxon>rosids</taxon>
        <taxon>fabids</taxon>
        <taxon>Fabales</taxon>
        <taxon>Fabaceae</taxon>
        <taxon>Papilionoideae</taxon>
        <taxon>50 kb inversion clade</taxon>
        <taxon>NPAAA clade</taxon>
        <taxon>indigoferoid/millettioid clade</taxon>
        <taxon>Phaseoleae</taxon>
        <taxon>Glycine</taxon>
        <taxon>Glycine subgen. Soja</taxon>
    </lineage>
</organism>
<evidence type="ECO:0000313" key="2">
    <source>
        <dbReference type="EnsemblPlants" id="KRH70642"/>
    </source>
</evidence>
<dbReference type="EnsemblPlants" id="KRH70642">
    <property type="protein sequence ID" value="KRH70642"/>
    <property type="gene ID" value="GLYMA_02G102200"/>
</dbReference>
<dbReference type="AlphaFoldDB" id="K7K7H9"/>
<dbReference type="HOGENOM" id="CLU_2908617_0_0_1"/>
<reference evidence="2" key="2">
    <citation type="submission" date="2018-02" db="UniProtKB">
        <authorList>
            <consortium name="EnsemblPlants"/>
        </authorList>
    </citation>
    <scope>IDENTIFICATION</scope>
    <source>
        <strain evidence="2">Williams 82</strain>
    </source>
</reference>
<proteinExistence type="predicted"/>
<dbReference type="PaxDb" id="3847-GLYMA02G11380.1"/>
<name>K7K7H9_SOYBN</name>
<sequence length="62" mass="7690">MCPKVNLIWKHCYRWVQLVTVLPRNVEDHMWQHGASIKDEVEQERQYVLWLCHYMVCMEEKE</sequence>
<protein>
    <submittedName>
        <fullName evidence="1 2">Uncharacterized protein</fullName>
    </submittedName>
</protein>
<gene>
    <name evidence="1" type="ORF">GLYMA_02G102200</name>
</gene>
<dbReference type="OrthoDB" id="1436222at2759"/>
<evidence type="ECO:0000313" key="3">
    <source>
        <dbReference type="Proteomes" id="UP000008827"/>
    </source>
</evidence>
<evidence type="ECO:0000313" key="1">
    <source>
        <dbReference type="EMBL" id="KRH70642.1"/>
    </source>
</evidence>
<dbReference type="EMBL" id="CM000835">
    <property type="protein sequence ID" value="KRH70642.1"/>
    <property type="molecule type" value="Genomic_DNA"/>
</dbReference>
<accession>K7K7H9</accession>
<reference evidence="1" key="3">
    <citation type="submission" date="2018-07" db="EMBL/GenBank/DDBJ databases">
        <title>WGS assembly of Glycine max.</title>
        <authorList>
            <person name="Schmutz J."/>
            <person name="Cannon S."/>
            <person name="Schlueter J."/>
            <person name="Ma J."/>
            <person name="Mitros T."/>
            <person name="Nelson W."/>
            <person name="Hyten D."/>
            <person name="Song Q."/>
            <person name="Thelen J."/>
            <person name="Cheng J."/>
            <person name="Xu D."/>
            <person name="Hellsten U."/>
            <person name="May G."/>
            <person name="Yu Y."/>
            <person name="Sakurai T."/>
            <person name="Umezawa T."/>
            <person name="Bhattacharyya M."/>
            <person name="Sandhu D."/>
            <person name="Valliyodan B."/>
            <person name="Lindquist E."/>
            <person name="Peto M."/>
            <person name="Grant D."/>
            <person name="Shu S."/>
            <person name="Goodstein D."/>
            <person name="Barry K."/>
            <person name="Futrell-Griggs M."/>
            <person name="Abernathy B."/>
            <person name="Du J."/>
            <person name="Tian Z."/>
            <person name="Zhu L."/>
            <person name="Gill N."/>
            <person name="Joshi T."/>
            <person name="Libault M."/>
            <person name="Sethuraman A."/>
            <person name="Zhang X."/>
            <person name="Shinozaki K."/>
            <person name="Nguyen H."/>
            <person name="Wing R."/>
            <person name="Cregan P."/>
            <person name="Specht J."/>
            <person name="Grimwood J."/>
            <person name="Rokhsar D."/>
            <person name="Stacey G."/>
            <person name="Shoemaker R."/>
            <person name="Jackson S."/>
        </authorList>
    </citation>
    <scope>NUCLEOTIDE SEQUENCE</scope>
    <source>
        <tissue evidence="1">Callus</tissue>
    </source>
</reference>
<dbReference type="Proteomes" id="UP000008827">
    <property type="component" value="Chromosome 2"/>
</dbReference>
<keyword evidence="3" id="KW-1185">Reference proteome</keyword>